<dbReference type="AlphaFoldDB" id="M9LLY7"/>
<proteinExistence type="predicted"/>
<reference evidence="3" key="1">
    <citation type="journal article" date="2013" name="Genome Announc.">
        <title>Genome sequence of the basidiomycetous yeast Pseudozyma antarctica T-34, a producer of the glycolipid biosurfactants mannosylerythritol lipids.</title>
        <authorList>
            <person name="Morita T."/>
            <person name="Koike H."/>
            <person name="Koyama Y."/>
            <person name="Hagiwara H."/>
            <person name="Ito E."/>
            <person name="Fukuoka T."/>
            <person name="Imura T."/>
            <person name="Machida M."/>
            <person name="Kitamoto D."/>
        </authorList>
    </citation>
    <scope>NUCLEOTIDE SEQUENCE [LARGE SCALE GENOMIC DNA]</scope>
    <source>
        <strain evidence="3">T-34</strain>
    </source>
</reference>
<sequence>MADSLQRLQARFQRLLLTNLAGIRALSTLPPGRRGAGPLVYQPRLISATRRSGGSRLLSPHPRSVHPEPRYRREQRAAALLESVADLADGTDDEWIDEDLQRAPNRRYHERSYADAIAASERQALLAMVQGTIELQQGTIELQRATLEFAQSLARQPRESVLVAPLRKLAKWPGTFYRALVRPAIVANLRWIGAVPRQTLGRIVRAAASAYVSAVTVGVRTRARDKTIGPTPKATPRQKARSILGIAFALGSLHTLRPYIRILTPDFFAPLMSPPGIEQTIGVLVHTASLPLLLASVATAKYFARRLRTNSRDGSPRKRPSRSTRQESSRPCD</sequence>
<feature type="region of interest" description="Disordered" evidence="1">
    <location>
        <begin position="51"/>
        <end position="70"/>
    </location>
</feature>
<evidence type="ECO:0000313" key="2">
    <source>
        <dbReference type="EMBL" id="GAC72521.1"/>
    </source>
</evidence>
<gene>
    <name evidence="2" type="ORF">PANT_7d00140</name>
</gene>
<accession>M9LLY7</accession>
<dbReference type="Proteomes" id="UP000011976">
    <property type="component" value="Unassembled WGS sequence"/>
</dbReference>
<name>M9LLY7_PSEA3</name>
<feature type="region of interest" description="Disordered" evidence="1">
    <location>
        <begin position="308"/>
        <end position="333"/>
    </location>
</feature>
<protein>
    <submittedName>
        <fullName evidence="2">Uncharacterized protein</fullName>
    </submittedName>
</protein>
<organism evidence="2 3">
    <name type="scientific">Pseudozyma antarctica (strain T-34)</name>
    <name type="common">Yeast</name>
    <name type="synonym">Candida antarctica</name>
    <dbReference type="NCBI Taxonomy" id="1151754"/>
    <lineage>
        <taxon>Eukaryota</taxon>
        <taxon>Fungi</taxon>
        <taxon>Dikarya</taxon>
        <taxon>Basidiomycota</taxon>
        <taxon>Ustilaginomycotina</taxon>
        <taxon>Ustilaginomycetes</taxon>
        <taxon>Ustilaginales</taxon>
        <taxon>Ustilaginaceae</taxon>
        <taxon>Moesziomyces</taxon>
    </lineage>
</organism>
<evidence type="ECO:0000256" key="1">
    <source>
        <dbReference type="SAM" id="MobiDB-lite"/>
    </source>
</evidence>
<dbReference type="OrthoDB" id="10256880at2759"/>
<feature type="compositionally biased region" description="Basic and acidic residues" evidence="1">
    <location>
        <begin position="324"/>
        <end position="333"/>
    </location>
</feature>
<dbReference type="EMBL" id="DF196773">
    <property type="protein sequence ID" value="GAC72521.1"/>
    <property type="molecule type" value="Genomic_DNA"/>
</dbReference>
<evidence type="ECO:0000313" key="3">
    <source>
        <dbReference type="Proteomes" id="UP000011976"/>
    </source>
</evidence>